<evidence type="ECO:0000313" key="2">
    <source>
        <dbReference type="WBParaSite" id="nRc.2.0.1.t46150-RA"/>
    </source>
</evidence>
<evidence type="ECO:0000313" key="1">
    <source>
        <dbReference type="Proteomes" id="UP000887565"/>
    </source>
</evidence>
<proteinExistence type="predicted"/>
<protein>
    <submittedName>
        <fullName evidence="2">Uncharacterized protein</fullName>
    </submittedName>
</protein>
<organism evidence="1 2">
    <name type="scientific">Romanomermis culicivorax</name>
    <name type="common">Nematode worm</name>
    <dbReference type="NCBI Taxonomy" id="13658"/>
    <lineage>
        <taxon>Eukaryota</taxon>
        <taxon>Metazoa</taxon>
        <taxon>Ecdysozoa</taxon>
        <taxon>Nematoda</taxon>
        <taxon>Enoplea</taxon>
        <taxon>Dorylaimia</taxon>
        <taxon>Mermithida</taxon>
        <taxon>Mermithoidea</taxon>
        <taxon>Mermithidae</taxon>
        <taxon>Romanomermis</taxon>
    </lineage>
</organism>
<dbReference type="WBParaSite" id="nRc.2.0.1.t46150-RA">
    <property type="protein sequence ID" value="nRc.2.0.1.t46150-RA"/>
    <property type="gene ID" value="nRc.2.0.1.g46150"/>
</dbReference>
<dbReference type="AlphaFoldDB" id="A0A915L4Z2"/>
<reference evidence="2" key="1">
    <citation type="submission" date="2022-11" db="UniProtKB">
        <authorList>
            <consortium name="WormBaseParasite"/>
        </authorList>
    </citation>
    <scope>IDENTIFICATION</scope>
</reference>
<keyword evidence="1" id="KW-1185">Reference proteome</keyword>
<dbReference type="Proteomes" id="UP000887565">
    <property type="component" value="Unplaced"/>
</dbReference>
<accession>A0A915L4Z2</accession>
<sequence length="88" mass="10369">MLAVVLKFFKCRRSLNHPSMRKSSKTETKAKFYQGDIILTENQRRILGLTDRKLKTHETDKPHAALTADLSLKWNLPIRYIFNRTFYG</sequence>
<name>A0A915L4Z2_ROMCU</name>